<evidence type="ECO:0008006" key="4">
    <source>
        <dbReference type="Google" id="ProtNLM"/>
    </source>
</evidence>
<name>A0A1Y0IK05_9BACL</name>
<feature type="transmembrane region" description="Helical" evidence="1">
    <location>
        <begin position="75"/>
        <end position="93"/>
    </location>
</feature>
<keyword evidence="1" id="KW-0812">Transmembrane</keyword>
<keyword evidence="1" id="KW-0472">Membrane</keyword>
<sequence length="296" mass="33999">MRMMQRFSLNKTLLNKEWRDHRFMFLIYFCVISIPAIFGPLVFWLTLPTPYNELDWTQLTWLRDAYHMMDGGEPFSSIFSVFIAIGVGAMMLTNDRVTNTLEFLAALPVSRREILTSKYAVGALFLLVTVALNVLALLCWILLFGDVRYVAADAVEWGMQFAGVLLALYSVSFLMSTIAGNRLAAGMLGLTATFGWHAFIGVLNNEIMSDYPYERSWLDYLSILNYMPSIMDPVGSGQPYLIFLGLLVFSLLCWFLSVKLFQRNPFENHGRFLVYKRLTLPLIALFVICVFLWFFR</sequence>
<evidence type="ECO:0000313" key="2">
    <source>
        <dbReference type="EMBL" id="ARU60832.1"/>
    </source>
</evidence>
<dbReference type="KEGG" id="tum:CBW65_06785"/>
<reference evidence="3" key="1">
    <citation type="submission" date="2017-05" db="EMBL/GenBank/DDBJ databases">
        <authorList>
            <person name="Sung H."/>
        </authorList>
    </citation>
    <scope>NUCLEOTIDE SEQUENCE [LARGE SCALE GENOMIC DNA]</scope>
    <source>
        <strain evidence="3">AR23208</strain>
    </source>
</reference>
<dbReference type="GO" id="GO:0140359">
    <property type="term" value="F:ABC-type transporter activity"/>
    <property type="evidence" value="ECO:0007669"/>
    <property type="project" value="InterPro"/>
</dbReference>
<proteinExistence type="predicted"/>
<keyword evidence="1" id="KW-1133">Transmembrane helix</keyword>
<feature type="transmembrane region" description="Helical" evidence="1">
    <location>
        <begin position="21"/>
        <end position="47"/>
    </location>
</feature>
<accession>A0A1Y0IK05</accession>
<dbReference type="PANTHER" id="PTHR37305">
    <property type="entry name" value="INTEGRAL MEMBRANE PROTEIN-RELATED"/>
    <property type="match status" value="1"/>
</dbReference>
<keyword evidence="3" id="KW-1185">Reference proteome</keyword>
<dbReference type="Pfam" id="PF12679">
    <property type="entry name" value="ABC2_membrane_2"/>
    <property type="match status" value="1"/>
</dbReference>
<dbReference type="EMBL" id="CP021434">
    <property type="protein sequence ID" value="ARU60832.1"/>
    <property type="molecule type" value="Genomic_DNA"/>
</dbReference>
<feature type="transmembrane region" description="Helical" evidence="1">
    <location>
        <begin position="157"/>
        <end position="176"/>
    </location>
</feature>
<feature type="transmembrane region" description="Helical" evidence="1">
    <location>
        <begin position="240"/>
        <end position="258"/>
    </location>
</feature>
<dbReference type="AlphaFoldDB" id="A0A1Y0IK05"/>
<dbReference type="PANTHER" id="PTHR37305:SF1">
    <property type="entry name" value="MEMBRANE PROTEIN"/>
    <property type="match status" value="1"/>
</dbReference>
<feature type="transmembrane region" description="Helical" evidence="1">
    <location>
        <begin position="119"/>
        <end position="145"/>
    </location>
</feature>
<dbReference type="GO" id="GO:0005886">
    <property type="term" value="C:plasma membrane"/>
    <property type="evidence" value="ECO:0007669"/>
    <property type="project" value="UniProtKB-SubCell"/>
</dbReference>
<protein>
    <recommendedName>
        <fullName evidence="4">ABC transporter permease</fullName>
    </recommendedName>
</protein>
<evidence type="ECO:0000256" key="1">
    <source>
        <dbReference type="SAM" id="Phobius"/>
    </source>
</evidence>
<evidence type="ECO:0000313" key="3">
    <source>
        <dbReference type="Proteomes" id="UP000195437"/>
    </source>
</evidence>
<dbReference type="Proteomes" id="UP000195437">
    <property type="component" value="Chromosome"/>
</dbReference>
<organism evidence="2 3">
    <name type="scientific">Tumebacillus avium</name>
    <dbReference type="NCBI Taxonomy" id="1903704"/>
    <lineage>
        <taxon>Bacteria</taxon>
        <taxon>Bacillati</taxon>
        <taxon>Bacillota</taxon>
        <taxon>Bacilli</taxon>
        <taxon>Bacillales</taxon>
        <taxon>Alicyclobacillaceae</taxon>
        <taxon>Tumebacillus</taxon>
    </lineage>
</organism>
<gene>
    <name evidence="2" type="ORF">CBW65_06785</name>
</gene>
<feature type="transmembrane region" description="Helical" evidence="1">
    <location>
        <begin position="278"/>
        <end position="295"/>
    </location>
</feature>
<feature type="transmembrane region" description="Helical" evidence="1">
    <location>
        <begin position="183"/>
        <end position="203"/>
    </location>
</feature>